<dbReference type="PANTHER" id="PTHR47955">
    <property type="entry name" value="CYTOCHROME P450 FAMILY 71 PROTEIN"/>
    <property type="match status" value="1"/>
</dbReference>
<evidence type="ECO:0000256" key="10">
    <source>
        <dbReference type="SAM" id="Phobius"/>
    </source>
</evidence>
<evidence type="ECO:0000313" key="11">
    <source>
        <dbReference type="EMBL" id="GAA0142100.1"/>
    </source>
</evidence>
<dbReference type="FunFam" id="1.10.630.10:FF:000011">
    <property type="entry name" value="Cytochrome P450 83B1"/>
    <property type="match status" value="1"/>
</dbReference>
<dbReference type="InterPro" id="IPR017972">
    <property type="entry name" value="Cyt_P450_CS"/>
</dbReference>
<dbReference type="Pfam" id="PF00067">
    <property type="entry name" value="p450"/>
    <property type="match status" value="1"/>
</dbReference>
<dbReference type="AlphaFoldDB" id="A0AAV3NVQ8"/>
<dbReference type="PRINTS" id="PR00463">
    <property type="entry name" value="EP450I"/>
</dbReference>
<keyword evidence="6 8" id="KW-0408">Iron</keyword>
<organism evidence="11 12">
    <name type="scientific">Lithospermum erythrorhizon</name>
    <name type="common">Purple gromwell</name>
    <name type="synonym">Lithospermum officinale var. erythrorhizon</name>
    <dbReference type="NCBI Taxonomy" id="34254"/>
    <lineage>
        <taxon>Eukaryota</taxon>
        <taxon>Viridiplantae</taxon>
        <taxon>Streptophyta</taxon>
        <taxon>Embryophyta</taxon>
        <taxon>Tracheophyta</taxon>
        <taxon>Spermatophyta</taxon>
        <taxon>Magnoliopsida</taxon>
        <taxon>eudicotyledons</taxon>
        <taxon>Gunneridae</taxon>
        <taxon>Pentapetalae</taxon>
        <taxon>asterids</taxon>
        <taxon>lamiids</taxon>
        <taxon>Boraginales</taxon>
        <taxon>Boraginaceae</taxon>
        <taxon>Boraginoideae</taxon>
        <taxon>Lithospermeae</taxon>
        <taxon>Lithospermum</taxon>
    </lineage>
</organism>
<evidence type="ECO:0000256" key="4">
    <source>
        <dbReference type="ARBA" id="ARBA00022723"/>
    </source>
</evidence>
<dbReference type="EMBL" id="BAABME010000360">
    <property type="protein sequence ID" value="GAA0142100.1"/>
    <property type="molecule type" value="Genomic_DNA"/>
</dbReference>
<proteinExistence type="inferred from homology"/>
<evidence type="ECO:0000256" key="7">
    <source>
        <dbReference type="ARBA" id="ARBA00023033"/>
    </source>
</evidence>
<dbReference type="GO" id="GO:0016705">
    <property type="term" value="F:oxidoreductase activity, acting on paired donors, with incorporation or reduction of molecular oxygen"/>
    <property type="evidence" value="ECO:0007669"/>
    <property type="project" value="InterPro"/>
</dbReference>
<keyword evidence="5 9" id="KW-0560">Oxidoreductase</keyword>
<dbReference type="PANTHER" id="PTHR47955:SF15">
    <property type="entry name" value="CYTOCHROME P450 71A2-LIKE"/>
    <property type="match status" value="1"/>
</dbReference>
<protein>
    <submittedName>
        <fullName evidence="11">Oxygenase</fullName>
    </submittedName>
</protein>
<keyword evidence="4 8" id="KW-0479">Metal-binding</keyword>
<feature type="transmembrane region" description="Helical" evidence="10">
    <location>
        <begin position="7"/>
        <end position="23"/>
    </location>
</feature>
<gene>
    <name evidence="11" type="ORF">LIER_03075</name>
</gene>
<name>A0AAV3NVQ8_LITER</name>
<accession>A0AAV3NVQ8</accession>
<sequence length="508" mass="57566">MLSYMQSILIFLPPSCIFLYFLYTKFSHPSSTPPQNQPPSPPRRPIIGNLHQLGASPHRALQSLSNRHGPVMLMHLGRVETLIISSANAAREAMKTHDLVFSSRPFQSITHKLLYGSKDIAFTPYGEYWRKVRSIGVLHLMSSHRVQLCRNVREEETSLLVQKIAQSCSSGPINLTDLFVLLMSDVICRVALGRKYSEEENWKSLEALLRDFMNLLGAYNIGDYIPWLAWMNKFNGLDARVEKVVKNMDDFLEVVVKEHKISKKFETENGLDFVDILLKIQRETDPTVDDETIKALILDMFSAGTDTAHTVLEWAMSELIKNPKKMERLQIEVRKFAKGNTECINEDDLTKMGYLKAVIKETLRLHAPVPLLIPRETTQDVKFMGYDIKSGTRVLVNAWAIGRDESLWDNAEDFEPERFVDDNNNNNNSIDFKGFDFELIPFGAGRRGCPGMSFAIAITELALAKLVHKFDFSLPDGLRGEDLDMTEAVAIIVHKSSPLIVDAITYNG</sequence>
<dbReference type="PROSITE" id="PS00086">
    <property type="entry name" value="CYTOCHROME_P450"/>
    <property type="match status" value="1"/>
</dbReference>
<evidence type="ECO:0000256" key="5">
    <source>
        <dbReference type="ARBA" id="ARBA00023002"/>
    </source>
</evidence>
<comment type="similarity">
    <text evidence="2 9">Belongs to the cytochrome P450 family.</text>
</comment>
<reference evidence="11 12" key="1">
    <citation type="submission" date="2024-01" db="EMBL/GenBank/DDBJ databases">
        <title>The complete chloroplast genome sequence of Lithospermum erythrorhizon: insights into the phylogenetic relationship among Boraginaceae species and the maternal lineages of purple gromwells.</title>
        <authorList>
            <person name="Okada T."/>
            <person name="Watanabe K."/>
        </authorList>
    </citation>
    <scope>NUCLEOTIDE SEQUENCE [LARGE SCALE GENOMIC DNA]</scope>
</reference>
<dbReference type="InterPro" id="IPR001128">
    <property type="entry name" value="Cyt_P450"/>
</dbReference>
<dbReference type="InterPro" id="IPR036396">
    <property type="entry name" value="Cyt_P450_sf"/>
</dbReference>
<dbReference type="GO" id="GO:0020037">
    <property type="term" value="F:heme binding"/>
    <property type="evidence" value="ECO:0007669"/>
    <property type="project" value="InterPro"/>
</dbReference>
<dbReference type="SUPFAM" id="SSF48264">
    <property type="entry name" value="Cytochrome P450"/>
    <property type="match status" value="1"/>
</dbReference>
<evidence type="ECO:0000256" key="9">
    <source>
        <dbReference type="RuleBase" id="RU000461"/>
    </source>
</evidence>
<dbReference type="GO" id="GO:0005506">
    <property type="term" value="F:iron ion binding"/>
    <property type="evidence" value="ECO:0007669"/>
    <property type="project" value="InterPro"/>
</dbReference>
<keyword evidence="7 9" id="KW-0503">Monooxygenase</keyword>
<dbReference type="CDD" id="cd11072">
    <property type="entry name" value="CYP71-like"/>
    <property type="match status" value="1"/>
</dbReference>
<evidence type="ECO:0000256" key="2">
    <source>
        <dbReference type="ARBA" id="ARBA00010617"/>
    </source>
</evidence>
<dbReference type="PRINTS" id="PR00385">
    <property type="entry name" value="P450"/>
</dbReference>
<evidence type="ECO:0000313" key="12">
    <source>
        <dbReference type="Proteomes" id="UP001454036"/>
    </source>
</evidence>
<dbReference type="Proteomes" id="UP001454036">
    <property type="component" value="Unassembled WGS sequence"/>
</dbReference>
<keyword evidence="10" id="KW-0472">Membrane</keyword>
<evidence type="ECO:0000256" key="8">
    <source>
        <dbReference type="PIRSR" id="PIRSR602401-1"/>
    </source>
</evidence>
<keyword evidence="10" id="KW-1133">Transmembrane helix</keyword>
<feature type="binding site" description="axial binding residue" evidence="8">
    <location>
        <position position="449"/>
    </location>
    <ligand>
        <name>heme</name>
        <dbReference type="ChEBI" id="CHEBI:30413"/>
    </ligand>
    <ligandPart>
        <name>Fe</name>
        <dbReference type="ChEBI" id="CHEBI:18248"/>
    </ligandPart>
</feature>
<keyword evidence="12" id="KW-1185">Reference proteome</keyword>
<dbReference type="InterPro" id="IPR002401">
    <property type="entry name" value="Cyt_P450_E_grp-I"/>
</dbReference>
<comment type="caution">
    <text evidence="11">The sequence shown here is derived from an EMBL/GenBank/DDBJ whole genome shotgun (WGS) entry which is preliminary data.</text>
</comment>
<keyword evidence="3 8" id="KW-0349">Heme</keyword>
<keyword evidence="10" id="KW-0812">Transmembrane</keyword>
<dbReference type="Gene3D" id="1.10.630.10">
    <property type="entry name" value="Cytochrome P450"/>
    <property type="match status" value="1"/>
</dbReference>
<comment type="cofactor">
    <cofactor evidence="1 8">
        <name>heme</name>
        <dbReference type="ChEBI" id="CHEBI:30413"/>
    </cofactor>
</comment>
<evidence type="ECO:0000256" key="6">
    <source>
        <dbReference type="ARBA" id="ARBA00023004"/>
    </source>
</evidence>
<evidence type="ECO:0000256" key="1">
    <source>
        <dbReference type="ARBA" id="ARBA00001971"/>
    </source>
</evidence>
<evidence type="ECO:0000256" key="3">
    <source>
        <dbReference type="ARBA" id="ARBA00022617"/>
    </source>
</evidence>
<dbReference type="GO" id="GO:0004497">
    <property type="term" value="F:monooxygenase activity"/>
    <property type="evidence" value="ECO:0007669"/>
    <property type="project" value="UniProtKB-KW"/>
</dbReference>